<comment type="caution">
    <text evidence="6">The sequence shown here is derived from an EMBL/GenBank/DDBJ whole genome shotgun (WGS) entry which is preliminary data.</text>
</comment>
<dbReference type="SMART" id="SM00344">
    <property type="entry name" value="HTH_ASNC"/>
    <property type="match status" value="1"/>
</dbReference>
<dbReference type="InterPro" id="IPR011008">
    <property type="entry name" value="Dimeric_a/b-barrel"/>
</dbReference>
<keyword evidence="3" id="KW-0804">Transcription</keyword>
<keyword evidence="7" id="KW-1185">Reference proteome</keyword>
<accession>A0ABT1AAS2</accession>
<evidence type="ECO:0000313" key="7">
    <source>
        <dbReference type="Proteomes" id="UP001165283"/>
    </source>
</evidence>
<dbReference type="CDD" id="cd00090">
    <property type="entry name" value="HTH_ARSR"/>
    <property type="match status" value="1"/>
</dbReference>
<dbReference type="InterPro" id="IPR019887">
    <property type="entry name" value="Tscrpt_reg_AsnC/Lrp_C"/>
</dbReference>
<evidence type="ECO:0000259" key="5">
    <source>
        <dbReference type="PROSITE" id="PS50956"/>
    </source>
</evidence>
<dbReference type="InterPro" id="IPR036388">
    <property type="entry name" value="WH-like_DNA-bd_sf"/>
</dbReference>
<dbReference type="InterPro" id="IPR000485">
    <property type="entry name" value="AsnC-type_HTH_dom"/>
</dbReference>
<dbReference type="SUPFAM" id="SSF46785">
    <property type="entry name" value="Winged helix' DNA-binding domain"/>
    <property type="match status" value="1"/>
</dbReference>
<name>A0ABT1AAS2_9PSEU</name>
<dbReference type="SUPFAM" id="SSF54909">
    <property type="entry name" value="Dimeric alpha+beta barrel"/>
    <property type="match status" value="1"/>
</dbReference>
<dbReference type="PROSITE" id="PS50956">
    <property type="entry name" value="HTH_ASNC_2"/>
    <property type="match status" value="1"/>
</dbReference>
<sequence>MSTVRPDPVLDATDWRLLGELQADGRLSFKELARRIHLSPPAVAERVRRLEQSGVITGYAARVDPARAGQPLLAFVQMRCSLGRCLLRTTTAEEFPELVEIHKLSGEHCTLLKARAASLRHLEGLVERLGEHGEMRTHIVLSTQYDGRPVEPVAESRPITPSAGWGGSR</sequence>
<dbReference type="Gene3D" id="3.30.70.920">
    <property type="match status" value="1"/>
</dbReference>
<evidence type="ECO:0000256" key="4">
    <source>
        <dbReference type="SAM" id="MobiDB-lite"/>
    </source>
</evidence>
<evidence type="ECO:0000256" key="1">
    <source>
        <dbReference type="ARBA" id="ARBA00023015"/>
    </source>
</evidence>
<dbReference type="PRINTS" id="PR00033">
    <property type="entry name" value="HTHASNC"/>
</dbReference>
<feature type="region of interest" description="Disordered" evidence="4">
    <location>
        <begin position="150"/>
        <end position="169"/>
    </location>
</feature>
<dbReference type="EMBL" id="JAGSOV010000077">
    <property type="protein sequence ID" value="MCO1660129.1"/>
    <property type="molecule type" value="Genomic_DNA"/>
</dbReference>
<dbReference type="Gene3D" id="1.10.10.10">
    <property type="entry name" value="Winged helix-like DNA-binding domain superfamily/Winged helix DNA-binding domain"/>
    <property type="match status" value="1"/>
</dbReference>
<organism evidence="6 7">
    <name type="scientific">Pseudonocardia humida</name>
    <dbReference type="NCBI Taxonomy" id="2800819"/>
    <lineage>
        <taxon>Bacteria</taxon>
        <taxon>Bacillati</taxon>
        <taxon>Actinomycetota</taxon>
        <taxon>Actinomycetes</taxon>
        <taxon>Pseudonocardiales</taxon>
        <taxon>Pseudonocardiaceae</taxon>
        <taxon>Pseudonocardia</taxon>
    </lineage>
</organism>
<evidence type="ECO:0000256" key="2">
    <source>
        <dbReference type="ARBA" id="ARBA00023125"/>
    </source>
</evidence>
<dbReference type="RefSeq" id="WP_252445431.1">
    <property type="nucleotide sequence ID" value="NZ_JAGSOV010000077.1"/>
</dbReference>
<keyword evidence="1" id="KW-0805">Transcription regulation</keyword>
<dbReference type="PANTHER" id="PTHR30154">
    <property type="entry name" value="LEUCINE-RESPONSIVE REGULATORY PROTEIN"/>
    <property type="match status" value="1"/>
</dbReference>
<dbReference type="InterPro" id="IPR036390">
    <property type="entry name" value="WH_DNA-bd_sf"/>
</dbReference>
<dbReference type="Pfam" id="PF13404">
    <property type="entry name" value="HTH_AsnC-type"/>
    <property type="match status" value="1"/>
</dbReference>
<dbReference type="Pfam" id="PF01037">
    <property type="entry name" value="AsnC_trans_reg"/>
    <property type="match status" value="1"/>
</dbReference>
<dbReference type="InterPro" id="IPR019888">
    <property type="entry name" value="Tscrpt_reg_AsnC-like"/>
</dbReference>
<dbReference type="PANTHER" id="PTHR30154:SF53">
    <property type="entry name" value="HTH-TYPE TRANSCRIPTIONAL REGULATOR LRPC"/>
    <property type="match status" value="1"/>
</dbReference>
<evidence type="ECO:0000256" key="3">
    <source>
        <dbReference type="ARBA" id="ARBA00023163"/>
    </source>
</evidence>
<reference evidence="6" key="1">
    <citation type="submission" date="2021-04" db="EMBL/GenBank/DDBJ databases">
        <title>Pseudonocardia sp. nov., isolated from sandy soil of mangrove forest.</title>
        <authorList>
            <person name="Zan Z."/>
            <person name="Huang R."/>
            <person name="Liu W."/>
        </authorList>
    </citation>
    <scope>NUCLEOTIDE SEQUENCE</scope>
    <source>
        <strain evidence="6">S2-4</strain>
    </source>
</reference>
<gene>
    <name evidence="6" type="ORF">KDL28_34225</name>
</gene>
<proteinExistence type="predicted"/>
<dbReference type="InterPro" id="IPR011991">
    <property type="entry name" value="ArsR-like_HTH"/>
</dbReference>
<dbReference type="Proteomes" id="UP001165283">
    <property type="component" value="Unassembled WGS sequence"/>
</dbReference>
<feature type="domain" description="HTH asnC-type" evidence="5">
    <location>
        <begin position="10"/>
        <end position="71"/>
    </location>
</feature>
<protein>
    <submittedName>
        <fullName evidence="6">Lrp/AsnC family transcriptional regulator</fullName>
    </submittedName>
</protein>
<evidence type="ECO:0000313" key="6">
    <source>
        <dbReference type="EMBL" id="MCO1660129.1"/>
    </source>
</evidence>
<keyword evidence="2" id="KW-0238">DNA-binding</keyword>